<feature type="transmembrane region" description="Helical" evidence="1">
    <location>
        <begin position="20"/>
        <end position="38"/>
    </location>
</feature>
<proteinExistence type="predicted"/>
<reference evidence="2" key="1">
    <citation type="submission" date="2014-09" db="EMBL/GenBank/DDBJ databases">
        <authorList>
            <person name="Magalhaes I.L.F."/>
            <person name="Oliveira U."/>
            <person name="Santos F.R."/>
            <person name="Vidigal T.H.D.A."/>
            <person name="Brescovit A.D."/>
            <person name="Santos A.J."/>
        </authorList>
    </citation>
    <scope>NUCLEOTIDE SEQUENCE</scope>
    <source>
        <tissue evidence="2">Shoot tissue taken approximately 20 cm above the soil surface</tissue>
    </source>
</reference>
<accession>A0A0A9C7G0</accession>
<dbReference type="AlphaFoldDB" id="A0A0A9C7G0"/>
<evidence type="ECO:0000256" key="1">
    <source>
        <dbReference type="SAM" id="Phobius"/>
    </source>
</evidence>
<evidence type="ECO:0000313" key="2">
    <source>
        <dbReference type="EMBL" id="JAD70398.1"/>
    </source>
</evidence>
<keyword evidence="1" id="KW-1133">Transmembrane helix</keyword>
<dbReference type="EMBL" id="GBRH01227497">
    <property type="protein sequence ID" value="JAD70398.1"/>
    <property type="molecule type" value="Transcribed_RNA"/>
</dbReference>
<sequence length="40" mass="4585">MFDYLICFTAYGCVMHGSSYISFVLCFCHVVSYIPTCLSY</sequence>
<keyword evidence="1" id="KW-0472">Membrane</keyword>
<name>A0A0A9C7G0_ARUDO</name>
<organism evidence="2">
    <name type="scientific">Arundo donax</name>
    <name type="common">Giant reed</name>
    <name type="synonym">Donax arundinaceus</name>
    <dbReference type="NCBI Taxonomy" id="35708"/>
    <lineage>
        <taxon>Eukaryota</taxon>
        <taxon>Viridiplantae</taxon>
        <taxon>Streptophyta</taxon>
        <taxon>Embryophyta</taxon>
        <taxon>Tracheophyta</taxon>
        <taxon>Spermatophyta</taxon>
        <taxon>Magnoliopsida</taxon>
        <taxon>Liliopsida</taxon>
        <taxon>Poales</taxon>
        <taxon>Poaceae</taxon>
        <taxon>PACMAD clade</taxon>
        <taxon>Arundinoideae</taxon>
        <taxon>Arundineae</taxon>
        <taxon>Arundo</taxon>
    </lineage>
</organism>
<keyword evidence="1" id="KW-0812">Transmembrane</keyword>
<reference evidence="2" key="2">
    <citation type="journal article" date="2015" name="Data Brief">
        <title>Shoot transcriptome of the giant reed, Arundo donax.</title>
        <authorList>
            <person name="Barrero R.A."/>
            <person name="Guerrero F.D."/>
            <person name="Moolhuijzen P."/>
            <person name="Goolsby J.A."/>
            <person name="Tidwell J."/>
            <person name="Bellgard S.E."/>
            <person name="Bellgard M.I."/>
        </authorList>
    </citation>
    <scope>NUCLEOTIDE SEQUENCE</scope>
    <source>
        <tissue evidence="2">Shoot tissue taken approximately 20 cm above the soil surface</tissue>
    </source>
</reference>
<protein>
    <submittedName>
        <fullName evidence="2">Uncharacterized protein</fullName>
    </submittedName>
</protein>